<sequence>MFILINIFILPIITASFLVLFSQAQGCVLVGEQSSPCLVFGLNLGILIEKFIQLTWHFPLMMSPQGILPAFIAITVIVILIHLTLRGRQQFFWSLFCIWYIPIIPSVLGIILVRFLADQGNCVLNEGSANSCLILGVNMGEAFYGASVVPWLILLLIPICLFISLFYMIIYALVLAMIREQSS</sequence>
<keyword evidence="1" id="KW-0812">Transmembrane</keyword>
<comment type="caution">
    <text evidence="3">The sequence shown here is derived from an EMBL/GenBank/DDBJ whole genome shotgun (WGS) entry which is preliminary data.</text>
</comment>
<keyword evidence="1" id="KW-1133">Transmembrane helix</keyword>
<organism evidence="3 4">
    <name type="scientific">Lyngbya aestuarii BL J</name>
    <dbReference type="NCBI Taxonomy" id="1348334"/>
    <lineage>
        <taxon>Bacteria</taxon>
        <taxon>Bacillati</taxon>
        <taxon>Cyanobacteriota</taxon>
        <taxon>Cyanophyceae</taxon>
        <taxon>Oscillatoriophycideae</taxon>
        <taxon>Oscillatoriales</taxon>
        <taxon>Microcoleaceae</taxon>
        <taxon>Lyngbya</taxon>
    </lineage>
</organism>
<feature type="transmembrane region" description="Helical" evidence="1">
    <location>
        <begin position="151"/>
        <end position="178"/>
    </location>
</feature>
<proteinExistence type="predicted"/>
<feature type="transmembrane region" description="Helical" evidence="1">
    <location>
        <begin position="66"/>
        <end position="85"/>
    </location>
</feature>
<reference evidence="3 4" key="1">
    <citation type="journal article" date="2013" name="Front. Microbiol.">
        <title>Comparative genomic analyses of the cyanobacterium, Lyngbya aestuarii BL J, a powerful hydrogen producer.</title>
        <authorList>
            <person name="Kothari A."/>
            <person name="Vaughn M."/>
            <person name="Garcia-Pichel F."/>
        </authorList>
    </citation>
    <scope>NUCLEOTIDE SEQUENCE [LARGE SCALE GENOMIC DNA]</scope>
    <source>
        <strain evidence="3 4">BL J</strain>
    </source>
</reference>
<protein>
    <submittedName>
        <fullName evidence="3">Putative membrane protein</fullName>
    </submittedName>
</protein>
<keyword evidence="4" id="KW-1185">Reference proteome</keyword>
<dbReference type="AlphaFoldDB" id="U7QCS0"/>
<dbReference type="EMBL" id="AUZM01000168">
    <property type="protein sequence ID" value="ERT03885.1"/>
    <property type="molecule type" value="Genomic_DNA"/>
</dbReference>
<evidence type="ECO:0000313" key="3">
    <source>
        <dbReference type="EMBL" id="ERT04987.1"/>
    </source>
</evidence>
<gene>
    <name evidence="3" type="ORF">M595_5063</name>
    <name evidence="2" type="ORF">M595_6173</name>
</gene>
<dbReference type="Proteomes" id="UP000017127">
    <property type="component" value="Unassembled WGS sequence"/>
</dbReference>
<keyword evidence="1" id="KW-0472">Membrane</keyword>
<dbReference type="EMBL" id="AUZM01000072">
    <property type="protein sequence ID" value="ERT04987.1"/>
    <property type="molecule type" value="Genomic_DNA"/>
</dbReference>
<name>U7QCS0_9CYAN</name>
<evidence type="ECO:0000313" key="4">
    <source>
        <dbReference type="Proteomes" id="UP000017127"/>
    </source>
</evidence>
<feature type="transmembrane region" description="Helical" evidence="1">
    <location>
        <begin position="92"/>
        <end position="117"/>
    </location>
</feature>
<evidence type="ECO:0000256" key="1">
    <source>
        <dbReference type="SAM" id="Phobius"/>
    </source>
</evidence>
<evidence type="ECO:0000313" key="2">
    <source>
        <dbReference type="EMBL" id="ERT03885.1"/>
    </source>
</evidence>
<accession>U7QCS0</accession>